<gene>
    <name evidence="1" type="ORF">L1987_85867</name>
</gene>
<evidence type="ECO:0000313" key="1">
    <source>
        <dbReference type="EMBL" id="KAI3676263.1"/>
    </source>
</evidence>
<reference evidence="1 2" key="2">
    <citation type="journal article" date="2022" name="Mol. Ecol. Resour.">
        <title>The genomes of chicory, endive, great burdock and yacon provide insights into Asteraceae paleo-polyploidization history and plant inulin production.</title>
        <authorList>
            <person name="Fan W."/>
            <person name="Wang S."/>
            <person name="Wang H."/>
            <person name="Wang A."/>
            <person name="Jiang F."/>
            <person name="Liu H."/>
            <person name="Zhao H."/>
            <person name="Xu D."/>
            <person name="Zhang Y."/>
        </authorList>
    </citation>
    <scope>NUCLEOTIDE SEQUENCE [LARGE SCALE GENOMIC DNA]</scope>
    <source>
        <strain evidence="2">cv. Yunnan</strain>
        <tissue evidence="1">Leaves</tissue>
    </source>
</reference>
<keyword evidence="2" id="KW-1185">Reference proteome</keyword>
<dbReference type="EMBL" id="CM042046">
    <property type="protein sequence ID" value="KAI3676263.1"/>
    <property type="molecule type" value="Genomic_DNA"/>
</dbReference>
<dbReference type="Proteomes" id="UP001056120">
    <property type="component" value="Linkage Group LG29"/>
</dbReference>
<organism evidence="1 2">
    <name type="scientific">Smallanthus sonchifolius</name>
    <dbReference type="NCBI Taxonomy" id="185202"/>
    <lineage>
        <taxon>Eukaryota</taxon>
        <taxon>Viridiplantae</taxon>
        <taxon>Streptophyta</taxon>
        <taxon>Embryophyta</taxon>
        <taxon>Tracheophyta</taxon>
        <taxon>Spermatophyta</taxon>
        <taxon>Magnoliopsida</taxon>
        <taxon>eudicotyledons</taxon>
        <taxon>Gunneridae</taxon>
        <taxon>Pentapetalae</taxon>
        <taxon>asterids</taxon>
        <taxon>campanulids</taxon>
        <taxon>Asterales</taxon>
        <taxon>Asteraceae</taxon>
        <taxon>Asteroideae</taxon>
        <taxon>Heliantheae alliance</taxon>
        <taxon>Millerieae</taxon>
        <taxon>Smallanthus</taxon>
    </lineage>
</organism>
<accession>A0ACB8XYG3</accession>
<sequence>MLESVQQILTVILWMAMKKTKDWRCCWWRFWRSTDRIIIIVTNITAAPLSSLPSKESQSGFVGLIQAYSHALPTQSGFLIAITRNPVLTFFTCFALRPIEDFDFNSNNHHRQISTINHQAWSLKLSALGTVTRVRFSG</sequence>
<comment type="caution">
    <text evidence="1">The sequence shown here is derived from an EMBL/GenBank/DDBJ whole genome shotgun (WGS) entry which is preliminary data.</text>
</comment>
<evidence type="ECO:0000313" key="2">
    <source>
        <dbReference type="Proteomes" id="UP001056120"/>
    </source>
</evidence>
<proteinExistence type="predicted"/>
<reference evidence="2" key="1">
    <citation type="journal article" date="2022" name="Mol. Ecol. Resour.">
        <title>The genomes of chicory, endive, great burdock and yacon provide insights into Asteraceae palaeo-polyploidization history and plant inulin production.</title>
        <authorList>
            <person name="Fan W."/>
            <person name="Wang S."/>
            <person name="Wang H."/>
            <person name="Wang A."/>
            <person name="Jiang F."/>
            <person name="Liu H."/>
            <person name="Zhao H."/>
            <person name="Xu D."/>
            <person name="Zhang Y."/>
        </authorList>
    </citation>
    <scope>NUCLEOTIDE SEQUENCE [LARGE SCALE GENOMIC DNA]</scope>
    <source>
        <strain evidence="2">cv. Yunnan</strain>
    </source>
</reference>
<name>A0ACB8XYG3_9ASTR</name>
<protein>
    <submittedName>
        <fullName evidence="1">Uncharacterized protein</fullName>
    </submittedName>
</protein>